<dbReference type="Proteomes" id="UP000321945">
    <property type="component" value="Unassembled WGS sequence"/>
</dbReference>
<evidence type="ECO:0000313" key="1">
    <source>
        <dbReference type="EMBL" id="TXD68902.1"/>
    </source>
</evidence>
<keyword evidence="2" id="KW-1185">Reference proteome</keyword>
<reference evidence="1 2" key="1">
    <citation type="submission" date="2019-08" db="EMBL/GenBank/DDBJ databases">
        <title>Genome of Aequorivita lipolytica Y10-2 (type strain).</title>
        <authorList>
            <person name="Bowman J.P."/>
        </authorList>
    </citation>
    <scope>NUCLEOTIDE SEQUENCE [LARGE SCALE GENOMIC DNA]</scope>
    <source>
        <strain evidence="1 2">Y10-2</strain>
    </source>
</reference>
<name>A0A5C6YPV5_9FLAO</name>
<accession>A0A5C6YPV5</accession>
<protein>
    <submittedName>
        <fullName evidence="1">Uncharacterized protein</fullName>
    </submittedName>
</protein>
<dbReference type="EMBL" id="VORU01000008">
    <property type="protein sequence ID" value="TXD68902.1"/>
    <property type="molecule type" value="Genomic_DNA"/>
</dbReference>
<proteinExistence type="predicted"/>
<dbReference type="RefSeq" id="WP_146743164.1">
    <property type="nucleotide sequence ID" value="NZ_CBCRZQ010000006.1"/>
</dbReference>
<evidence type="ECO:0000313" key="2">
    <source>
        <dbReference type="Proteomes" id="UP000321945"/>
    </source>
</evidence>
<dbReference type="AlphaFoldDB" id="A0A5C6YPV5"/>
<organism evidence="1 2">
    <name type="scientific">Aequorivita lipolytica</name>
    <dbReference type="NCBI Taxonomy" id="153267"/>
    <lineage>
        <taxon>Bacteria</taxon>
        <taxon>Pseudomonadati</taxon>
        <taxon>Bacteroidota</taxon>
        <taxon>Flavobacteriia</taxon>
        <taxon>Flavobacteriales</taxon>
        <taxon>Flavobacteriaceae</taxon>
        <taxon>Aequorivita</taxon>
    </lineage>
</organism>
<dbReference type="OrthoDB" id="1360584at2"/>
<gene>
    <name evidence="1" type="ORF">ESV24_10645</name>
</gene>
<comment type="caution">
    <text evidence="1">The sequence shown here is derived from an EMBL/GenBank/DDBJ whole genome shotgun (WGS) entry which is preliminary data.</text>
</comment>
<sequence length="99" mass="11768">MIQLVSEYSNYLKELPKLIKESPYKTAYIIEKLQIPKGTYYRKLKDKSFSVEEVEKLTKILFPKEIYLKETLANSRDEIHVGKFSEYEKLMERITNVVS</sequence>